<comment type="caution">
    <text evidence="2">The sequence shown here is derived from an EMBL/GenBank/DDBJ whole genome shotgun (WGS) entry which is preliminary data.</text>
</comment>
<feature type="region of interest" description="Disordered" evidence="1">
    <location>
        <begin position="37"/>
        <end position="56"/>
    </location>
</feature>
<dbReference type="AlphaFoldDB" id="B6W9A2"/>
<evidence type="ECO:0000313" key="3">
    <source>
        <dbReference type="Proteomes" id="UP000005451"/>
    </source>
</evidence>
<reference evidence="2 3" key="1">
    <citation type="submission" date="2008-09" db="EMBL/GenBank/DDBJ databases">
        <authorList>
            <person name="Fulton L."/>
            <person name="Clifton S."/>
            <person name="Fulton B."/>
            <person name="Xu J."/>
            <person name="Minx P."/>
            <person name="Pepin K.H."/>
            <person name="Johnson M."/>
            <person name="Thiruvilangam P."/>
            <person name="Bhonagiri V."/>
            <person name="Nash W.E."/>
            <person name="Mardis E.R."/>
            <person name="Wilson R.K."/>
        </authorList>
    </citation>
    <scope>NUCLEOTIDE SEQUENCE [LARGE SCALE GENOMIC DNA]</scope>
    <source>
        <strain evidence="2 3">DSM 7454</strain>
    </source>
</reference>
<gene>
    <name evidence="2" type="ORF">ANHYDRO_01155</name>
</gene>
<protein>
    <submittedName>
        <fullName evidence="2">Uncharacterized protein</fullName>
    </submittedName>
</protein>
<name>B6W9A2_9FIRM</name>
<dbReference type="EMBL" id="ABXA01000031">
    <property type="protein sequence ID" value="EEB35953.1"/>
    <property type="molecule type" value="Genomic_DNA"/>
</dbReference>
<sequence length="56" mass="6304">MENNFKKLKEAKLLTRKAPCNGRLQGGAKKWGVVRGEEKGGESKLPHFLRPNITKN</sequence>
<evidence type="ECO:0000256" key="1">
    <source>
        <dbReference type="SAM" id="MobiDB-lite"/>
    </source>
</evidence>
<evidence type="ECO:0000313" key="2">
    <source>
        <dbReference type="EMBL" id="EEB35953.1"/>
    </source>
</evidence>
<dbReference type="Proteomes" id="UP000005451">
    <property type="component" value="Unassembled WGS sequence"/>
</dbReference>
<proteinExistence type="predicted"/>
<accession>B6W9A2</accession>
<reference evidence="2 3" key="2">
    <citation type="submission" date="2008-10" db="EMBL/GenBank/DDBJ databases">
        <title>Draft genome sequence of Anaerococcus hydrogenalis (DSM 7454).</title>
        <authorList>
            <person name="Sudarsanam P."/>
            <person name="Ley R."/>
            <person name="Guruge J."/>
            <person name="Turnbaugh P.J."/>
            <person name="Mahowald M."/>
            <person name="Liep D."/>
            <person name="Gordon J."/>
        </authorList>
    </citation>
    <scope>NUCLEOTIDE SEQUENCE [LARGE SCALE GENOMIC DNA]</scope>
    <source>
        <strain evidence="2 3">DSM 7454</strain>
    </source>
</reference>
<organism evidence="2 3">
    <name type="scientific">Anaerococcus hydrogenalis DSM 7454</name>
    <dbReference type="NCBI Taxonomy" id="561177"/>
    <lineage>
        <taxon>Bacteria</taxon>
        <taxon>Bacillati</taxon>
        <taxon>Bacillota</taxon>
        <taxon>Tissierellia</taxon>
        <taxon>Tissierellales</taxon>
        <taxon>Peptoniphilaceae</taxon>
        <taxon>Anaerococcus</taxon>
    </lineage>
</organism>